<accession>A0A8I6WI01</accession>
<dbReference type="SMR" id="A0A8I6WI01"/>
<name>A0A8I6WI01_HORVV</name>
<evidence type="ECO:0000256" key="1">
    <source>
        <dbReference type="ARBA" id="ARBA00005711"/>
    </source>
</evidence>
<feature type="compositionally biased region" description="Pro residues" evidence="2">
    <location>
        <begin position="1"/>
        <end position="10"/>
    </location>
</feature>
<keyword evidence="5" id="KW-1185">Reference proteome</keyword>
<dbReference type="PANTHER" id="PTHR31775">
    <property type="entry name" value="OS02G0117200 PROTEIN"/>
    <property type="match status" value="1"/>
</dbReference>
<sequence length="126" mass="13825">MAEVAPPAPEPAEDVADEKAAVPSPEESKALVVAESTAVKLLADITSWENSKAAEMEAELKKMQEQLEKKKARCVEKLKNSAATVRRRRSVRRPKRGAARRSSPRRRPQPSTAPRARPQRSCSSGP</sequence>
<evidence type="ECO:0000259" key="3">
    <source>
        <dbReference type="Pfam" id="PF03763"/>
    </source>
</evidence>
<evidence type="ECO:0000313" key="4">
    <source>
        <dbReference type="EnsemblPlants" id="HORVU.MOREX.r3.1HG0048240.1"/>
    </source>
</evidence>
<reference evidence="4" key="3">
    <citation type="submission" date="2022-01" db="UniProtKB">
        <authorList>
            <consortium name="EnsemblPlants"/>
        </authorList>
    </citation>
    <scope>IDENTIFICATION</scope>
    <source>
        <strain evidence="4">subsp. vulgare</strain>
    </source>
</reference>
<dbReference type="AlphaFoldDB" id="A0A8I6WI01"/>
<protein>
    <recommendedName>
        <fullName evidence="3">Remorin C-terminal domain-containing protein</fullName>
    </recommendedName>
</protein>
<dbReference type="Pfam" id="PF03763">
    <property type="entry name" value="Remorin_C"/>
    <property type="match status" value="1"/>
</dbReference>
<dbReference type="Proteomes" id="UP000011116">
    <property type="component" value="Chromosome 1H"/>
</dbReference>
<feature type="compositionally biased region" description="Basic residues" evidence="2">
    <location>
        <begin position="85"/>
        <end position="108"/>
    </location>
</feature>
<dbReference type="InterPro" id="IPR005516">
    <property type="entry name" value="Remorin_C"/>
</dbReference>
<feature type="compositionally biased region" description="Low complexity" evidence="2">
    <location>
        <begin position="109"/>
        <end position="126"/>
    </location>
</feature>
<feature type="region of interest" description="Disordered" evidence="2">
    <location>
        <begin position="1"/>
        <end position="29"/>
    </location>
</feature>
<dbReference type="EnsemblPlants" id="HORVU.MOREX.r3.1HG0048240.1">
    <property type="protein sequence ID" value="HORVU.MOREX.r3.1HG0048240.1"/>
    <property type="gene ID" value="HORVU.MOREX.r3.1HG0048240"/>
</dbReference>
<dbReference type="PANTHER" id="PTHR31775:SF18">
    <property type="entry name" value="OS10G0503800 PROTEIN"/>
    <property type="match status" value="1"/>
</dbReference>
<reference evidence="4" key="2">
    <citation type="submission" date="2020-10" db="EMBL/GenBank/DDBJ databases">
        <authorList>
            <person name="Scholz U."/>
            <person name="Mascher M."/>
            <person name="Fiebig A."/>
        </authorList>
    </citation>
    <scope>NUCLEOTIDE SEQUENCE [LARGE SCALE GENOMIC DNA]</scope>
    <source>
        <strain evidence="4">cv. Morex</strain>
    </source>
</reference>
<dbReference type="Gramene" id="HORVU.MOREX.r3.1HG0048240.1">
    <property type="protein sequence ID" value="HORVU.MOREX.r3.1HG0048240.1"/>
    <property type="gene ID" value="HORVU.MOREX.r3.1HG0048240"/>
</dbReference>
<organism evidence="4 5">
    <name type="scientific">Hordeum vulgare subsp. vulgare</name>
    <name type="common">Domesticated barley</name>
    <dbReference type="NCBI Taxonomy" id="112509"/>
    <lineage>
        <taxon>Eukaryota</taxon>
        <taxon>Viridiplantae</taxon>
        <taxon>Streptophyta</taxon>
        <taxon>Embryophyta</taxon>
        <taxon>Tracheophyta</taxon>
        <taxon>Spermatophyta</taxon>
        <taxon>Magnoliopsida</taxon>
        <taxon>Liliopsida</taxon>
        <taxon>Poales</taxon>
        <taxon>Poaceae</taxon>
        <taxon>BOP clade</taxon>
        <taxon>Pooideae</taxon>
        <taxon>Triticodae</taxon>
        <taxon>Triticeae</taxon>
        <taxon>Hordeinae</taxon>
        <taxon>Hordeum</taxon>
    </lineage>
</organism>
<evidence type="ECO:0000256" key="2">
    <source>
        <dbReference type="SAM" id="MobiDB-lite"/>
    </source>
</evidence>
<feature type="domain" description="Remorin C-terminal" evidence="3">
    <location>
        <begin position="36"/>
        <end position="101"/>
    </location>
</feature>
<proteinExistence type="inferred from homology"/>
<comment type="similarity">
    <text evidence="1">Belongs to the remorin family.</text>
</comment>
<reference evidence="5" key="1">
    <citation type="journal article" date="2012" name="Nature">
        <title>A physical, genetic and functional sequence assembly of the barley genome.</title>
        <authorList>
            <consortium name="The International Barley Genome Sequencing Consortium"/>
            <person name="Mayer K.F."/>
            <person name="Waugh R."/>
            <person name="Brown J.W."/>
            <person name="Schulman A."/>
            <person name="Langridge P."/>
            <person name="Platzer M."/>
            <person name="Fincher G.B."/>
            <person name="Muehlbauer G.J."/>
            <person name="Sato K."/>
            <person name="Close T.J."/>
            <person name="Wise R.P."/>
            <person name="Stein N."/>
        </authorList>
    </citation>
    <scope>NUCLEOTIDE SEQUENCE [LARGE SCALE GENOMIC DNA]</scope>
    <source>
        <strain evidence="5">cv. Morex</strain>
    </source>
</reference>
<evidence type="ECO:0000313" key="5">
    <source>
        <dbReference type="Proteomes" id="UP000011116"/>
    </source>
</evidence>
<feature type="region of interest" description="Disordered" evidence="2">
    <location>
        <begin position="78"/>
        <end position="126"/>
    </location>
</feature>